<dbReference type="EMBL" id="JAKWBI020000003">
    <property type="protein sequence ID" value="KAJ2907182.1"/>
    <property type="molecule type" value="Genomic_DNA"/>
</dbReference>
<organism evidence="3 4">
    <name type="scientific">Zalerion maritima</name>
    <dbReference type="NCBI Taxonomy" id="339359"/>
    <lineage>
        <taxon>Eukaryota</taxon>
        <taxon>Fungi</taxon>
        <taxon>Dikarya</taxon>
        <taxon>Ascomycota</taxon>
        <taxon>Pezizomycotina</taxon>
        <taxon>Sordariomycetes</taxon>
        <taxon>Lulworthiomycetidae</taxon>
        <taxon>Lulworthiales</taxon>
        <taxon>Lulworthiaceae</taxon>
        <taxon>Zalerion</taxon>
    </lineage>
</organism>
<keyword evidence="4" id="KW-1185">Reference proteome</keyword>
<evidence type="ECO:0000313" key="4">
    <source>
        <dbReference type="Proteomes" id="UP001201980"/>
    </source>
</evidence>
<dbReference type="Proteomes" id="UP001201980">
    <property type="component" value="Unassembled WGS sequence"/>
</dbReference>
<evidence type="ECO:0000256" key="1">
    <source>
        <dbReference type="SAM" id="MobiDB-lite"/>
    </source>
</evidence>
<name>A0AAD5WW43_9PEZI</name>
<dbReference type="InterPro" id="IPR052895">
    <property type="entry name" value="HetReg/Transcr_Mod"/>
</dbReference>
<accession>A0AAD5WW43</accession>
<dbReference type="AlphaFoldDB" id="A0AAD5WW43"/>
<evidence type="ECO:0000313" key="3">
    <source>
        <dbReference type="EMBL" id="KAJ2907182.1"/>
    </source>
</evidence>
<dbReference type="PANTHER" id="PTHR24148">
    <property type="entry name" value="ANKYRIN REPEAT DOMAIN-CONTAINING PROTEIN 39 HOMOLOG-RELATED"/>
    <property type="match status" value="1"/>
</dbReference>
<protein>
    <submittedName>
        <fullName evidence="3">HET-domain-containing protein</fullName>
    </submittedName>
</protein>
<feature type="domain" description="Heterokaryon incompatibility" evidence="2">
    <location>
        <begin position="139"/>
        <end position="309"/>
    </location>
</feature>
<reference evidence="3" key="1">
    <citation type="submission" date="2022-07" db="EMBL/GenBank/DDBJ databases">
        <title>Draft genome sequence of Zalerion maritima ATCC 34329, a (micro)plastics degrading marine fungus.</title>
        <authorList>
            <person name="Paco A."/>
            <person name="Goncalves M.F.M."/>
            <person name="Rocha-Santos T.A.P."/>
            <person name="Alves A."/>
        </authorList>
    </citation>
    <scope>NUCLEOTIDE SEQUENCE</scope>
    <source>
        <strain evidence="3">ATCC 34329</strain>
    </source>
</reference>
<evidence type="ECO:0000259" key="2">
    <source>
        <dbReference type="Pfam" id="PF06985"/>
    </source>
</evidence>
<proteinExistence type="predicted"/>
<dbReference type="InterPro" id="IPR010730">
    <property type="entry name" value="HET"/>
</dbReference>
<dbReference type="Pfam" id="PF06985">
    <property type="entry name" value="HET"/>
    <property type="match status" value="1"/>
</dbReference>
<dbReference type="PANTHER" id="PTHR24148:SF73">
    <property type="entry name" value="HET DOMAIN PROTEIN (AFU_ORTHOLOGUE AFUA_8G01020)"/>
    <property type="match status" value="1"/>
</dbReference>
<feature type="region of interest" description="Disordered" evidence="1">
    <location>
        <begin position="48"/>
        <end position="75"/>
    </location>
</feature>
<comment type="caution">
    <text evidence="3">The sequence shown here is derived from an EMBL/GenBank/DDBJ whole genome shotgun (WGS) entry which is preliminary data.</text>
</comment>
<sequence length="697" mass="79264">MWRNQFRVPLKQFEGRCSCRITGIATTSHVTSYPDTPVHQTFNTVPHQRPSFLSFSRPDPNPEQGRLQSSPVPKSTPGAPFKFLLMDGDAPETHYTHQPLSEAERHIRLLTLLPGNSLETGEPLRGSLRHVSLAEKPQYRALSYSWGKPTLHCPFLIEDRPFLITDSLRGALAHIQHGTQPLTLWIDQICINQGDKLEKSWQVQMMKQIYESAKEVFVWLGPDKDRARIALQQLQDLGKVVIEENVVEGPTTKLPANEYLRLMVDRATVPEDCSLNRLLARIHEFPVDKTAIVRLYSRSWWQRVWVIQEFVSNAKTTFVVGTERADADEVIAGVAILHIARRGLTMWRQAFDYKKLTDAGLDKFPRFEPQAMVMTELRRMWTQKRRWNIDQLLIFCWRGCFRATDPRDFIFGIYGLADESDVPNVDIKADYTKGTIKTYVDATAALLKGGYHAILSEAQWRRYHWHAPSWVPDYAAGVLARGDTEAYHRSQELSDSIRIEGRLAHFRGVRVSKLAHVLAVFPPPKAFKVRRWMKREAKPAAELAYETAPSNYGSLEAAEQAIYQAAVCASYRVISDKEYAGDSMPTMAEFEEFLTSGDKATSMETTRKVNWWKDVAFFGAGTQLSQSVILTADGWFGLGYSLEPGEYQVVMLDGFSKPVILRKAESGNWRFSRGCTFCVPEGKEHIPSGPKETFTVE</sequence>
<gene>
    <name evidence="3" type="ORF">MKZ38_006476</name>
</gene>